<dbReference type="AlphaFoldDB" id="A0A7I7PFR8"/>
<dbReference type="EMBL" id="MVIC01000009">
    <property type="protein sequence ID" value="ORB16118.1"/>
    <property type="molecule type" value="Genomic_DNA"/>
</dbReference>
<dbReference type="Proteomes" id="UP000192374">
    <property type="component" value="Unassembled WGS sequence"/>
</dbReference>
<gene>
    <name evidence="4" type="ORF">BST37_07820</name>
    <name evidence="3" type="ORF">MNVI_28020</name>
</gene>
<evidence type="ECO:0000313" key="3">
    <source>
        <dbReference type="EMBL" id="BBY07484.1"/>
    </source>
</evidence>
<dbReference type="GO" id="GO:0008410">
    <property type="term" value="F:CoA-transferase activity"/>
    <property type="evidence" value="ECO:0007669"/>
    <property type="project" value="TreeGrafter"/>
</dbReference>
<dbReference type="InterPro" id="IPR003673">
    <property type="entry name" value="CoA-Trfase_fam_III"/>
</dbReference>
<name>A0A7I7PFR8_9MYCO</name>
<reference evidence="3 6" key="2">
    <citation type="journal article" date="2019" name="Emerg. Microbes Infect.">
        <title>Comprehensive subspecies identification of 175 nontuberculous mycobacteria species based on 7547 genomic profiles.</title>
        <authorList>
            <person name="Matsumoto Y."/>
            <person name="Kinjo T."/>
            <person name="Motooka D."/>
            <person name="Nabeya D."/>
            <person name="Jung N."/>
            <person name="Uechi K."/>
            <person name="Horii T."/>
            <person name="Iida T."/>
            <person name="Fujita J."/>
            <person name="Nakamura S."/>
        </authorList>
    </citation>
    <scope>NUCLEOTIDE SEQUENCE [LARGE SCALE GENOMIC DNA]</scope>
    <source>
        <strain evidence="3 6">JCM 16367</strain>
    </source>
</reference>
<dbReference type="KEGG" id="mnv:MNVI_28020"/>
<dbReference type="OrthoDB" id="9797653at2"/>
<dbReference type="Gene3D" id="3.40.50.10540">
    <property type="entry name" value="Crotonobetainyl-coa:carnitine coa-transferase, domain 1"/>
    <property type="match status" value="1"/>
</dbReference>
<feature type="compositionally biased region" description="Polar residues" evidence="2">
    <location>
        <begin position="382"/>
        <end position="392"/>
    </location>
</feature>
<protein>
    <submittedName>
        <fullName evidence="3">CoA transferase</fullName>
    </submittedName>
</protein>
<dbReference type="SUPFAM" id="SSF89796">
    <property type="entry name" value="CoA-transferase family III (CaiB/BaiF)"/>
    <property type="match status" value="1"/>
</dbReference>
<keyword evidence="5" id="KW-1185">Reference proteome</keyword>
<evidence type="ECO:0000313" key="5">
    <source>
        <dbReference type="Proteomes" id="UP000192374"/>
    </source>
</evidence>
<organism evidence="3 6">
    <name type="scientific">Mycobacterium noviomagense</name>
    <dbReference type="NCBI Taxonomy" id="459858"/>
    <lineage>
        <taxon>Bacteria</taxon>
        <taxon>Bacillati</taxon>
        <taxon>Actinomycetota</taxon>
        <taxon>Actinomycetes</taxon>
        <taxon>Mycobacteriales</taxon>
        <taxon>Mycobacteriaceae</taxon>
        <taxon>Mycobacterium</taxon>
    </lineage>
</organism>
<dbReference type="Pfam" id="PF02515">
    <property type="entry name" value="CoA_transf_3"/>
    <property type="match status" value="1"/>
</dbReference>
<feature type="region of interest" description="Disordered" evidence="2">
    <location>
        <begin position="372"/>
        <end position="392"/>
    </location>
</feature>
<evidence type="ECO:0000256" key="2">
    <source>
        <dbReference type="SAM" id="MobiDB-lite"/>
    </source>
</evidence>
<reference evidence="4 5" key="1">
    <citation type="submission" date="2017-02" db="EMBL/GenBank/DDBJ databases">
        <title>The new phylogeny of genus Mycobacterium.</title>
        <authorList>
            <person name="Tortoli E."/>
            <person name="Trovato A."/>
            <person name="Cirillo D.M."/>
        </authorList>
    </citation>
    <scope>NUCLEOTIDE SEQUENCE [LARGE SCALE GENOMIC DNA]</scope>
    <source>
        <strain evidence="4 5">DSM 45145</strain>
    </source>
</reference>
<dbReference type="Gene3D" id="3.30.1540.10">
    <property type="entry name" value="formyl-coa transferase, domain 3"/>
    <property type="match status" value="1"/>
</dbReference>
<dbReference type="InterPro" id="IPR044855">
    <property type="entry name" value="CoA-Trfase_III_dom3_sf"/>
</dbReference>
<dbReference type="PANTHER" id="PTHR48207">
    <property type="entry name" value="SUCCINATE--HYDROXYMETHYLGLUTARATE COA-TRANSFERASE"/>
    <property type="match status" value="1"/>
</dbReference>
<dbReference type="Proteomes" id="UP000466894">
    <property type="component" value="Chromosome"/>
</dbReference>
<keyword evidence="1 3" id="KW-0808">Transferase</keyword>
<dbReference type="RefSeq" id="WP_083087129.1">
    <property type="nucleotide sequence ID" value="NZ_AP022583.1"/>
</dbReference>
<dbReference type="EMBL" id="AP022583">
    <property type="protein sequence ID" value="BBY07484.1"/>
    <property type="molecule type" value="Genomic_DNA"/>
</dbReference>
<accession>A0A7I7PFR8</accession>
<evidence type="ECO:0000256" key="1">
    <source>
        <dbReference type="ARBA" id="ARBA00022679"/>
    </source>
</evidence>
<evidence type="ECO:0000313" key="4">
    <source>
        <dbReference type="EMBL" id="ORB16118.1"/>
    </source>
</evidence>
<evidence type="ECO:0000313" key="6">
    <source>
        <dbReference type="Proteomes" id="UP000466894"/>
    </source>
</evidence>
<sequence>MPNCNAPKPLDGFRVLDFTQNVAGPLAGQVLADLGAEVIKIEAPGGDAARQITAVLPGRPPLPTYFLPNNRGKKSVTVDLASDEAKQQILRLADTADVLLEAFRPGVMERLGLGPDELRSRNPKLIYARLTAYGGNGPNGDRPGIDLMIQAEAGMTSGMRTPDGKPQLIPFQLVDNASGHVLAQAVLAALLNRERHGVADVVSVAMYDVAVNLQANQLTMHLNRPTGQTPVTKPKPKGRKTVGFASQPSDAFRAADGYVVISAYTPKHWKLLCETIGRPDLLQDERFHDQRSRSIHFAELTEELESTLTTKTAAEWVDLLCGRGLMACLVHTWKEVVDTPLFAENDLALRVGSGEDTITVIRTPARYSTFTAAATDPPPAVGQNNDEYLNAP</sequence>
<dbReference type="InterPro" id="IPR023606">
    <property type="entry name" value="CoA-Trfase_III_dom_1_sf"/>
</dbReference>
<dbReference type="InterPro" id="IPR050483">
    <property type="entry name" value="CoA-transferase_III_domain"/>
</dbReference>
<reference evidence="3" key="3">
    <citation type="submission" date="2020-02" db="EMBL/GenBank/DDBJ databases">
        <authorList>
            <person name="Matsumoto Y."/>
            <person name="Motooka D."/>
            <person name="Nakamura S."/>
        </authorList>
    </citation>
    <scope>NUCLEOTIDE SEQUENCE</scope>
    <source>
        <strain evidence="3">JCM 16367</strain>
    </source>
</reference>
<dbReference type="PANTHER" id="PTHR48207:SF4">
    <property type="entry name" value="BLL6097 PROTEIN"/>
    <property type="match status" value="1"/>
</dbReference>
<proteinExistence type="predicted"/>